<sequence length="98" mass="11609">MNINVMDELLVKRKRLLYRSLHRGCKEMDIILGNFALHCIHLLSSKDVDEYEKIVNTSDYQLYKYITGEELIPQYLDNNIMKDIIRINESLIKSKFAD</sequence>
<evidence type="ECO:0000313" key="5">
    <source>
        <dbReference type="Proteomes" id="UP000008320"/>
    </source>
</evidence>
<dbReference type="Gene3D" id="1.10.150.250">
    <property type="entry name" value="Flavinator of succinate dehydrogenase"/>
    <property type="match status" value="1"/>
</dbReference>
<dbReference type="AlphaFoldDB" id="Q2GFC9"/>
<dbReference type="GO" id="GO:0006099">
    <property type="term" value="P:tricarboxylic acid cycle"/>
    <property type="evidence" value="ECO:0007669"/>
    <property type="project" value="TreeGrafter"/>
</dbReference>
<proteinExistence type="inferred from homology"/>
<evidence type="ECO:0000256" key="2">
    <source>
        <dbReference type="ARBA" id="ARBA00019418"/>
    </source>
</evidence>
<dbReference type="eggNOG" id="COG2938">
    <property type="taxonomic scope" value="Bacteria"/>
</dbReference>
<dbReference type="SUPFAM" id="SSF109910">
    <property type="entry name" value="YgfY-like"/>
    <property type="match status" value="1"/>
</dbReference>
<dbReference type="OrthoDB" id="9807264at2"/>
<reference evidence="4 5" key="1">
    <citation type="journal article" date="2006" name="PLoS Genet.">
        <title>Comparative genomics of emerging human ehrlichiosis agents.</title>
        <authorList>
            <person name="Dunning Hotopp J.C."/>
            <person name="Lin M."/>
            <person name="Madupu R."/>
            <person name="Crabtree J."/>
            <person name="Angiuoli S.V."/>
            <person name="Eisen J.A."/>
            <person name="Seshadri R."/>
            <person name="Ren Q."/>
            <person name="Wu M."/>
            <person name="Utterback T.R."/>
            <person name="Smith S."/>
            <person name="Lewis M."/>
            <person name="Khouri H."/>
            <person name="Zhang C."/>
            <person name="Niu H."/>
            <person name="Lin Q."/>
            <person name="Ohashi N."/>
            <person name="Zhi N."/>
            <person name="Nelson W."/>
            <person name="Brinkac L.M."/>
            <person name="Dodson R.J."/>
            <person name="Rosovitz M.J."/>
            <person name="Sundaram J."/>
            <person name="Daugherty S.C."/>
            <person name="Davidsen T."/>
            <person name="Durkin A.S."/>
            <person name="Gwinn M."/>
            <person name="Haft D.H."/>
            <person name="Selengut J.D."/>
            <person name="Sullivan S.A."/>
            <person name="Zafar N."/>
            <person name="Zhou L."/>
            <person name="Benahmed F."/>
            <person name="Forberger H."/>
            <person name="Halpin R."/>
            <person name="Mulligan S."/>
            <person name="Robinson J."/>
            <person name="White O."/>
            <person name="Rikihisa Y."/>
            <person name="Tettelin H."/>
        </authorList>
    </citation>
    <scope>NUCLEOTIDE SEQUENCE [LARGE SCALE GENOMIC DNA]</scope>
    <source>
        <strain evidence="5">ATCC CRL-10679 / Arkansas</strain>
    </source>
</reference>
<dbReference type="HOGENOM" id="CLU_103054_1_0_5"/>
<keyword evidence="3" id="KW-0143">Chaperone</keyword>
<dbReference type="Pfam" id="PF03937">
    <property type="entry name" value="Sdh5"/>
    <property type="match status" value="1"/>
</dbReference>
<protein>
    <recommendedName>
        <fullName evidence="2">FAD assembly factor SdhE</fullName>
    </recommendedName>
</protein>
<evidence type="ECO:0000256" key="3">
    <source>
        <dbReference type="ARBA" id="ARBA00023186"/>
    </source>
</evidence>
<dbReference type="PANTHER" id="PTHR12469:SF2">
    <property type="entry name" value="SUCCINATE DEHYDROGENASE ASSEMBLY FACTOR 2, MITOCHONDRIAL"/>
    <property type="match status" value="1"/>
</dbReference>
<comment type="similarity">
    <text evidence="1">Belongs to the SdhE FAD assembly factor family.</text>
</comment>
<dbReference type="PANTHER" id="PTHR12469">
    <property type="entry name" value="PROTEIN EMI5 HOMOLOG, MITOCHONDRIAL"/>
    <property type="match status" value="1"/>
</dbReference>
<organism evidence="4 5">
    <name type="scientific">Ehrlichia chaffeensis (strain ATCC CRL-10679 / Arkansas)</name>
    <dbReference type="NCBI Taxonomy" id="205920"/>
    <lineage>
        <taxon>Bacteria</taxon>
        <taxon>Pseudomonadati</taxon>
        <taxon>Pseudomonadota</taxon>
        <taxon>Alphaproteobacteria</taxon>
        <taxon>Rickettsiales</taxon>
        <taxon>Anaplasmataceae</taxon>
        <taxon>Ehrlichia</taxon>
    </lineage>
</organism>
<dbReference type="KEGG" id="ech:ECH_1069"/>
<gene>
    <name evidence="4" type="ordered locus">ECH_1069</name>
</gene>
<dbReference type="InterPro" id="IPR036714">
    <property type="entry name" value="SDH_sf"/>
</dbReference>
<name>Q2GFC9_EHRCR</name>
<accession>Q2GFC9</accession>
<dbReference type="EMBL" id="CP000236">
    <property type="protein sequence ID" value="ABD44505.1"/>
    <property type="molecule type" value="Genomic_DNA"/>
</dbReference>
<evidence type="ECO:0000313" key="4">
    <source>
        <dbReference type="EMBL" id="ABD44505.1"/>
    </source>
</evidence>
<dbReference type="InterPro" id="IPR005631">
    <property type="entry name" value="SDH"/>
</dbReference>
<dbReference type="Proteomes" id="UP000008320">
    <property type="component" value="Chromosome"/>
</dbReference>
<evidence type="ECO:0000256" key="1">
    <source>
        <dbReference type="ARBA" id="ARBA00008571"/>
    </source>
</evidence>
<keyword evidence="5" id="KW-1185">Reference proteome</keyword>
<dbReference type="STRING" id="205920.ECH_1069"/>